<dbReference type="PROSITE" id="PS00018">
    <property type="entry name" value="EF_HAND_1"/>
    <property type="match status" value="1"/>
</dbReference>
<feature type="domain" description="DUF7834" evidence="2">
    <location>
        <begin position="220"/>
        <end position="485"/>
    </location>
</feature>
<gene>
    <name evidence="3" type="ORF">DU428_11975</name>
</gene>
<dbReference type="RefSeq" id="WP_113966584.1">
    <property type="nucleotide sequence ID" value="NZ_QNRP01000007.1"/>
</dbReference>
<dbReference type="PANTHER" id="PTHR35149:SF1">
    <property type="entry name" value="DUF5655 DOMAIN-CONTAINING PROTEIN"/>
    <property type="match status" value="1"/>
</dbReference>
<dbReference type="InterPro" id="IPR057156">
    <property type="entry name" value="DUF7834"/>
</dbReference>
<sequence length="504" mass="59148">MLNSDTLILHNSTDKFTGQIKPEIKTVKDLIGLKNLSIPKYQRPYKWKTKHVKQLIEDIVLHKDKSAYRMGTVVIYDKSKDESAEKVTSNYLHIVDGQQRLLSLTLIAYGLLNNEITKKYAEKFISNDELTLLKTTFKSDISKNNMAINYDIIKREVVNFAEEEVYFFFNKCELVYIALDDISEAFQFFDSQNDRGKGLDPHDLLKAFHLREMLNINETEKSAVIKDWEDREDGELVDLFGNYLFRVRRWSKRKQGRFLNTNNASIFKGITLQDSFNYPFAYPLRINHVFIEEFNAHSHRKIDFNKKTYPFQIDQVVINGKRFFEMVSFYQNLVSSIKNTNNVIYLKCKKGKKLKDENNNDIIDENDFLEKLQFLNIKSVDGIVFRIFKTLATYNGCKRTGDKYVRNLFDCALLYYIDKFGNKDLDKVVIKLFIWAYSLRLNSSAVQLASADNHAIERNSVFTVIREATQPKEVYNIDLNRVEENSIKMKIIELETLFKDLKYL</sequence>
<protein>
    <submittedName>
        <fullName evidence="3">DUF262 domain-containing protein</fullName>
    </submittedName>
</protein>
<evidence type="ECO:0000313" key="4">
    <source>
        <dbReference type="Proteomes" id="UP000252249"/>
    </source>
</evidence>
<evidence type="ECO:0000313" key="3">
    <source>
        <dbReference type="EMBL" id="RCU56604.1"/>
    </source>
</evidence>
<accession>A0A368P3H0</accession>
<dbReference type="EMBL" id="QPIG01000005">
    <property type="protein sequence ID" value="RCU56604.1"/>
    <property type="molecule type" value="Genomic_DNA"/>
</dbReference>
<keyword evidence="4" id="KW-1185">Reference proteome</keyword>
<comment type="caution">
    <text evidence="3">The sequence shown here is derived from an EMBL/GenBank/DDBJ whole genome shotgun (WGS) entry which is preliminary data.</text>
</comment>
<dbReference type="Proteomes" id="UP000252249">
    <property type="component" value="Unassembled WGS sequence"/>
</dbReference>
<name>A0A368P3H0_9FLAO</name>
<dbReference type="Pfam" id="PF25202">
    <property type="entry name" value="DUF7834"/>
    <property type="match status" value="1"/>
</dbReference>
<organism evidence="3 4">
    <name type="scientific">Oceanihabitans sediminis</name>
    <dbReference type="NCBI Taxonomy" id="1812012"/>
    <lineage>
        <taxon>Bacteria</taxon>
        <taxon>Pseudomonadati</taxon>
        <taxon>Bacteroidota</taxon>
        <taxon>Flavobacteriia</taxon>
        <taxon>Flavobacteriales</taxon>
        <taxon>Flavobacteriaceae</taxon>
        <taxon>Oceanihabitans</taxon>
    </lineage>
</organism>
<dbReference type="PANTHER" id="PTHR35149">
    <property type="entry name" value="SLL5132 PROTEIN"/>
    <property type="match status" value="1"/>
</dbReference>
<feature type="domain" description="GmrSD restriction endonucleases N-terminal" evidence="1">
    <location>
        <begin position="28"/>
        <end position="209"/>
    </location>
</feature>
<dbReference type="Pfam" id="PF03235">
    <property type="entry name" value="GmrSD_N"/>
    <property type="match status" value="1"/>
</dbReference>
<evidence type="ECO:0000259" key="2">
    <source>
        <dbReference type="Pfam" id="PF25202"/>
    </source>
</evidence>
<reference evidence="3 4" key="1">
    <citation type="submission" date="2018-07" db="EMBL/GenBank/DDBJ databases">
        <title>Oceanihabitans testaceum sp. nov., isolated from marine sediment.</title>
        <authorList>
            <person name="Li C.-M."/>
        </authorList>
    </citation>
    <scope>NUCLEOTIDE SEQUENCE [LARGE SCALE GENOMIC DNA]</scope>
    <source>
        <strain evidence="3 4">S9-10</strain>
    </source>
</reference>
<proteinExistence type="predicted"/>
<dbReference type="AlphaFoldDB" id="A0A368P3H0"/>
<dbReference type="InterPro" id="IPR004919">
    <property type="entry name" value="GmrSD_N"/>
</dbReference>
<dbReference type="OrthoDB" id="9798761at2"/>
<dbReference type="InterPro" id="IPR018247">
    <property type="entry name" value="EF_Hand_1_Ca_BS"/>
</dbReference>
<evidence type="ECO:0000259" key="1">
    <source>
        <dbReference type="Pfam" id="PF03235"/>
    </source>
</evidence>